<dbReference type="AlphaFoldDB" id="A0A918BCA4"/>
<dbReference type="Proteomes" id="UP000620156">
    <property type="component" value="Unassembled WGS sequence"/>
</dbReference>
<evidence type="ECO:0000259" key="6">
    <source>
        <dbReference type="PROSITE" id="PS52004"/>
    </source>
</evidence>
<evidence type="ECO:0000256" key="1">
    <source>
        <dbReference type="ARBA" id="ARBA00008467"/>
    </source>
</evidence>
<dbReference type="Gene3D" id="3.40.47.10">
    <property type="match status" value="2"/>
</dbReference>
<sequence length="431" mass="44017">MTRTAARTAPSDFSSSPTAGRGGTGRTVVTGLGIIAPNGLGAQEYWDAVLEGRGGIGPLRRFAGDGSLGRLAGEVTGFVPDAHLPKRLLAQTDRMTQYALAAADWALREARYSPSSPLDAGVITASASGGFDFGQRELQHLWSEGPAHVSAYMSFAWFYAVNTGQIAIRHDLRGPVGVVVTEQAGGLDALAHARRKIRGGSELIVTGAVDSSLCPYGMAAQVKSGRLSASDDPTAAYLPFDRRAAGHVPGEGGAILTVEDGERAAARGATVYGEIAGYGASFDPPPDSGRPSSLVRAVEGALADAGLDAADVAVVFADGAAVPELDAAEAETLAAVFGPRGVPVTVPKTLTGRLYSGAGPLDVATALLALRDGVVPVTAHVDPDPELPLDLVTERPRPLAGRAARAAGPAALVVARGYGGFNSALVVREAA</sequence>
<evidence type="ECO:0000313" key="8">
    <source>
        <dbReference type="Proteomes" id="UP000620156"/>
    </source>
</evidence>
<evidence type="ECO:0000256" key="4">
    <source>
        <dbReference type="RuleBase" id="RU003694"/>
    </source>
</evidence>
<evidence type="ECO:0000256" key="2">
    <source>
        <dbReference type="ARBA" id="ARBA00022679"/>
    </source>
</evidence>
<proteinExistence type="inferred from homology"/>
<comment type="similarity">
    <text evidence="1 4">Belongs to the thiolase-like superfamily. Beta-ketoacyl-ACP synthases family.</text>
</comment>
<dbReference type="Pfam" id="PF00109">
    <property type="entry name" value="ketoacyl-synt"/>
    <property type="match status" value="1"/>
</dbReference>
<reference evidence="7" key="1">
    <citation type="journal article" date="2014" name="Int. J. Syst. Evol. Microbiol.">
        <title>Complete genome sequence of Corynebacterium casei LMG S-19264T (=DSM 44701T), isolated from a smear-ripened cheese.</title>
        <authorList>
            <consortium name="US DOE Joint Genome Institute (JGI-PGF)"/>
            <person name="Walter F."/>
            <person name="Albersmeier A."/>
            <person name="Kalinowski J."/>
            <person name="Ruckert C."/>
        </authorList>
    </citation>
    <scope>NUCLEOTIDE SEQUENCE</scope>
    <source>
        <strain evidence="7">JCM 3131</strain>
    </source>
</reference>
<accession>A0A918BCA4</accession>
<organism evidence="7 8">
    <name type="scientific">Streptomyces ruber</name>
    <dbReference type="NCBI Taxonomy" id="83378"/>
    <lineage>
        <taxon>Bacteria</taxon>
        <taxon>Bacillati</taxon>
        <taxon>Actinomycetota</taxon>
        <taxon>Actinomycetes</taxon>
        <taxon>Kitasatosporales</taxon>
        <taxon>Streptomycetaceae</taxon>
        <taxon>Streptomyces</taxon>
    </lineage>
</organism>
<dbReference type="SMR" id="A0A918BCA4"/>
<dbReference type="RefSeq" id="WP_189215810.1">
    <property type="nucleotide sequence ID" value="NZ_BMQK01000002.1"/>
</dbReference>
<keyword evidence="2 4" id="KW-0808">Transferase</keyword>
<evidence type="ECO:0000256" key="5">
    <source>
        <dbReference type="SAM" id="MobiDB-lite"/>
    </source>
</evidence>
<dbReference type="PANTHER" id="PTHR11712">
    <property type="entry name" value="POLYKETIDE SYNTHASE-RELATED"/>
    <property type="match status" value="1"/>
</dbReference>
<name>A0A918BCA4_9ACTN</name>
<dbReference type="PANTHER" id="PTHR11712:SF322">
    <property type="entry name" value="POLYKETIDE BETA-KETOACYL SYNTHASE 2-RELATED"/>
    <property type="match status" value="1"/>
</dbReference>
<dbReference type="InterPro" id="IPR014030">
    <property type="entry name" value="Ketoacyl_synth_N"/>
</dbReference>
<keyword evidence="3" id="KW-0012">Acyltransferase</keyword>
<dbReference type="GO" id="GO:0006633">
    <property type="term" value="P:fatty acid biosynthetic process"/>
    <property type="evidence" value="ECO:0007669"/>
    <property type="project" value="TreeGrafter"/>
</dbReference>
<evidence type="ECO:0000313" key="7">
    <source>
        <dbReference type="EMBL" id="GGQ46664.1"/>
    </source>
</evidence>
<dbReference type="Pfam" id="PF02801">
    <property type="entry name" value="Ketoacyl-synt_C"/>
    <property type="match status" value="1"/>
</dbReference>
<feature type="region of interest" description="Disordered" evidence="5">
    <location>
        <begin position="1"/>
        <end position="24"/>
    </location>
</feature>
<gene>
    <name evidence="7" type="ORF">GCM10010145_14350</name>
</gene>
<reference evidence="7" key="2">
    <citation type="submission" date="2020-09" db="EMBL/GenBank/DDBJ databases">
        <authorList>
            <person name="Sun Q."/>
            <person name="Ohkuma M."/>
        </authorList>
    </citation>
    <scope>NUCLEOTIDE SEQUENCE</scope>
    <source>
        <strain evidence="7">JCM 3131</strain>
    </source>
</reference>
<feature type="domain" description="Ketosynthase family 3 (KS3)" evidence="6">
    <location>
        <begin position="24"/>
        <end position="429"/>
    </location>
</feature>
<protein>
    <submittedName>
        <fullName evidence="7">Actinorhodin polyketide putative beta-ketoacyl synthase 2</fullName>
    </submittedName>
</protein>
<dbReference type="PROSITE" id="PS52004">
    <property type="entry name" value="KS3_2"/>
    <property type="match status" value="1"/>
</dbReference>
<dbReference type="SUPFAM" id="SSF53901">
    <property type="entry name" value="Thiolase-like"/>
    <property type="match status" value="2"/>
</dbReference>
<dbReference type="EMBL" id="BMQK01000002">
    <property type="protein sequence ID" value="GGQ46664.1"/>
    <property type="molecule type" value="Genomic_DNA"/>
</dbReference>
<evidence type="ECO:0000256" key="3">
    <source>
        <dbReference type="ARBA" id="ARBA00023315"/>
    </source>
</evidence>
<feature type="compositionally biased region" description="Polar residues" evidence="5">
    <location>
        <begin position="1"/>
        <end position="18"/>
    </location>
</feature>
<dbReference type="GO" id="GO:0004315">
    <property type="term" value="F:3-oxoacyl-[acyl-carrier-protein] synthase activity"/>
    <property type="evidence" value="ECO:0007669"/>
    <property type="project" value="TreeGrafter"/>
</dbReference>
<dbReference type="CDD" id="cd00832">
    <property type="entry name" value="CLF"/>
    <property type="match status" value="1"/>
</dbReference>
<keyword evidence="8" id="KW-1185">Reference proteome</keyword>
<dbReference type="InterPro" id="IPR016039">
    <property type="entry name" value="Thiolase-like"/>
</dbReference>
<comment type="caution">
    <text evidence="7">The sequence shown here is derived from an EMBL/GenBank/DDBJ whole genome shotgun (WGS) entry which is preliminary data.</text>
</comment>
<dbReference type="InterPro" id="IPR014031">
    <property type="entry name" value="Ketoacyl_synth_C"/>
</dbReference>
<dbReference type="InterPro" id="IPR020841">
    <property type="entry name" value="PKS_Beta-ketoAc_synthase_dom"/>
</dbReference>
<dbReference type="InterPro" id="IPR000794">
    <property type="entry name" value="Beta-ketoacyl_synthase"/>
</dbReference>